<evidence type="ECO:0000256" key="2">
    <source>
        <dbReference type="ARBA" id="ARBA00022980"/>
    </source>
</evidence>
<evidence type="ECO:0000256" key="6">
    <source>
        <dbReference type="RuleBase" id="RU003930"/>
    </source>
</evidence>
<evidence type="ECO:0000256" key="1">
    <source>
        <dbReference type="ARBA" id="ARBA00008553"/>
    </source>
</evidence>
<dbReference type="NCBIfam" id="NF000585">
    <property type="entry name" value="PRK00010.1"/>
    <property type="match status" value="1"/>
</dbReference>
<dbReference type="Pfam" id="PF00673">
    <property type="entry name" value="Ribosomal_L5_C"/>
    <property type="match status" value="1"/>
</dbReference>
<evidence type="ECO:0000313" key="10">
    <source>
        <dbReference type="Proteomes" id="UP000321306"/>
    </source>
</evidence>
<keyword evidence="2 5" id="KW-0689">Ribosomal protein</keyword>
<keyword evidence="10" id="KW-1185">Reference proteome</keyword>
<sequence length="179" mass="20077">MDALKKKYYDEVRAQLQQEFGYASIMQVPRIEKIVLNQGLGSSKEDSKVIDKAASQLAIIALQKPVITKAKKSVSNFKLRQGMPIGLKVTLRGQRMYTFLEKLINVGLPRIRDFKGVNPNSFDGRGNYNLGVKEQLIFPEITYDMVDAVRGMDITIVTNARTDEEARALLGALGVPFRK</sequence>
<evidence type="ECO:0000259" key="8">
    <source>
        <dbReference type="Pfam" id="PF00673"/>
    </source>
</evidence>
<gene>
    <name evidence="5 9" type="primary">rplE</name>
    <name evidence="9" type="ORF">DC3_42590</name>
</gene>
<feature type="domain" description="Large ribosomal subunit protein uL5 N-terminal" evidence="7">
    <location>
        <begin position="25"/>
        <end position="80"/>
    </location>
</feature>
<accession>A0A511N6Z7</accession>
<feature type="domain" description="Large ribosomal subunit protein uL5 C-terminal" evidence="8">
    <location>
        <begin position="84"/>
        <end position="177"/>
    </location>
</feature>
<evidence type="ECO:0000313" key="9">
    <source>
        <dbReference type="EMBL" id="GEM48624.1"/>
    </source>
</evidence>
<dbReference type="GO" id="GO:0005840">
    <property type="term" value="C:ribosome"/>
    <property type="evidence" value="ECO:0007669"/>
    <property type="project" value="UniProtKB-KW"/>
</dbReference>
<dbReference type="FunFam" id="3.30.1440.10:FF:000001">
    <property type="entry name" value="50S ribosomal protein L5"/>
    <property type="match status" value="1"/>
</dbReference>
<dbReference type="OrthoDB" id="9806626at2"/>
<dbReference type="RefSeq" id="WP_146887842.1">
    <property type="nucleotide sequence ID" value="NZ_BJXB01000022.1"/>
</dbReference>
<dbReference type="InterPro" id="IPR031310">
    <property type="entry name" value="Ribosomal_uL5_N"/>
</dbReference>
<evidence type="ECO:0000256" key="4">
    <source>
        <dbReference type="ARBA" id="ARBA00035245"/>
    </source>
</evidence>
<evidence type="ECO:0000259" key="7">
    <source>
        <dbReference type="Pfam" id="PF00281"/>
    </source>
</evidence>
<dbReference type="EMBL" id="BJXB01000022">
    <property type="protein sequence ID" value="GEM48624.1"/>
    <property type="molecule type" value="Genomic_DNA"/>
</dbReference>
<proteinExistence type="inferred from homology"/>
<keyword evidence="5" id="KW-0820">tRNA-binding</keyword>
<dbReference type="InterPro" id="IPR022803">
    <property type="entry name" value="Ribosomal_uL5_dom_sf"/>
</dbReference>
<dbReference type="Proteomes" id="UP000321306">
    <property type="component" value="Unassembled WGS sequence"/>
</dbReference>
<dbReference type="InterPro" id="IPR031309">
    <property type="entry name" value="Ribosomal_uL5_C"/>
</dbReference>
<evidence type="ECO:0000256" key="5">
    <source>
        <dbReference type="HAMAP-Rule" id="MF_01333"/>
    </source>
</evidence>
<organism evidence="9 10">
    <name type="scientific">Deinococcus cellulosilyticus (strain DSM 18568 / NBRC 106333 / KACC 11606 / 5516J-15)</name>
    <dbReference type="NCBI Taxonomy" id="1223518"/>
    <lineage>
        <taxon>Bacteria</taxon>
        <taxon>Thermotogati</taxon>
        <taxon>Deinococcota</taxon>
        <taxon>Deinococci</taxon>
        <taxon>Deinococcales</taxon>
        <taxon>Deinococcaceae</taxon>
        <taxon>Deinococcus</taxon>
    </lineage>
</organism>
<dbReference type="PANTHER" id="PTHR11994">
    <property type="entry name" value="60S RIBOSOMAL PROTEIN L11-RELATED"/>
    <property type="match status" value="1"/>
</dbReference>
<dbReference type="PIRSF" id="PIRSF002161">
    <property type="entry name" value="Ribosomal_L5"/>
    <property type="match status" value="1"/>
</dbReference>
<dbReference type="HAMAP" id="MF_01333_B">
    <property type="entry name" value="Ribosomal_uL5_B"/>
    <property type="match status" value="1"/>
</dbReference>
<dbReference type="AlphaFoldDB" id="A0A511N6Z7"/>
<dbReference type="Pfam" id="PF00281">
    <property type="entry name" value="Ribosomal_L5"/>
    <property type="match status" value="1"/>
</dbReference>
<comment type="subunit">
    <text evidence="5">Part of the 50S ribosomal subunit; part of the 5S rRNA/L5/L18/L25 subcomplex. Contacts the 5S rRNA and the P site tRNA. Forms a bridge to the 30S subunit in the 70S ribosome.</text>
</comment>
<dbReference type="SUPFAM" id="SSF55282">
    <property type="entry name" value="RL5-like"/>
    <property type="match status" value="1"/>
</dbReference>
<reference evidence="9 10" key="1">
    <citation type="submission" date="2019-07" db="EMBL/GenBank/DDBJ databases">
        <title>Whole genome shotgun sequence of Deinococcus cellulosilyticus NBRC 106333.</title>
        <authorList>
            <person name="Hosoyama A."/>
            <person name="Uohara A."/>
            <person name="Ohji S."/>
            <person name="Ichikawa N."/>
        </authorList>
    </citation>
    <scope>NUCLEOTIDE SEQUENCE [LARGE SCALE GENOMIC DNA]</scope>
    <source>
        <strain evidence="9 10">NBRC 106333</strain>
    </source>
</reference>
<dbReference type="InterPro" id="IPR002132">
    <property type="entry name" value="Ribosomal_uL5"/>
</dbReference>
<dbReference type="GO" id="GO:0003735">
    <property type="term" value="F:structural constituent of ribosome"/>
    <property type="evidence" value="ECO:0007669"/>
    <property type="project" value="InterPro"/>
</dbReference>
<protein>
    <recommendedName>
        <fullName evidence="4 5">Large ribosomal subunit protein uL5</fullName>
    </recommendedName>
</protein>
<dbReference type="GO" id="GO:0019843">
    <property type="term" value="F:rRNA binding"/>
    <property type="evidence" value="ECO:0007669"/>
    <property type="project" value="UniProtKB-UniRule"/>
</dbReference>
<keyword evidence="5" id="KW-0694">RNA-binding</keyword>
<dbReference type="GO" id="GO:0000049">
    <property type="term" value="F:tRNA binding"/>
    <property type="evidence" value="ECO:0007669"/>
    <property type="project" value="UniProtKB-UniRule"/>
</dbReference>
<comment type="similarity">
    <text evidence="1 5 6">Belongs to the universal ribosomal protein uL5 family.</text>
</comment>
<name>A0A511N6Z7_DEIC1</name>
<dbReference type="InterPro" id="IPR020930">
    <property type="entry name" value="Ribosomal_uL5_bac-type"/>
</dbReference>
<evidence type="ECO:0000256" key="3">
    <source>
        <dbReference type="ARBA" id="ARBA00023274"/>
    </source>
</evidence>
<comment type="caution">
    <text evidence="9">The sequence shown here is derived from an EMBL/GenBank/DDBJ whole genome shotgun (WGS) entry which is preliminary data.</text>
</comment>
<dbReference type="GO" id="GO:0006412">
    <property type="term" value="P:translation"/>
    <property type="evidence" value="ECO:0007669"/>
    <property type="project" value="UniProtKB-UniRule"/>
</dbReference>
<keyword evidence="3 5" id="KW-0687">Ribonucleoprotein</keyword>
<keyword evidence="5" id="KW-0699">rRNA-binding</keyword>
<comment type="function">
    <text evidence="5">This is 1 of the proteins that bind and probably mediate the attachment of the 5S RNA into the large ribosomal subunit, where it forms part of the central protuberance. In the 70S ribosome it contacts protein S13 of the 30S subunit (bridge B1b), connecting the 2 subunits; this bridge is implicated in subunit movement. Contacts the P site tRNA; the 5S rRNA and some of its associated proteins might help stabilize positioning of ribosome-bound tRNAs.</text>
</comment>
<dbReference type="GO" id="GO:1990904">
    <property type="term" value="C:ribonucleoprotein complex"/>
    <property type="evidence" value="ECO:0007669"/>
    <property type="project" value="UniProtKB-KW"/>
</dbReference>
<dbReference type="Gene3D" id="3.30.1440.10">
    <property type="match status" value="1"/>
</dbReference>